<dbReference type="KEGG" id="csol:105365065"/>
<dbReference type="PANTHER" id="PTHR34090">
    <property type="entry name" value="39S RIBOSOMAL PROTEIN L52, MITOCHONDRIAL"/>
    <property type="match status" value="1"/>
</dbReference>
<dbReference type="PANTHER" id="PTHR34090:SF1">
    <property type="entry name" value="LARGE RIBOSOMAL SUBUNIT PROTEIN ML52"/>
    <property type="match status" value="1"/>
</dbReference>
<evidence type="ECO:0000313" key="10">
    <source>
        <dbReference type="RefSeq" id="XP_011501449.1"/>
    </source>
</evidence>
<keyword evidence="3" id="KW-0809">Transit peptide</keyword>
<evidence type="ECO:0000256" key="4">
    <source>
        <dbReference type="ARBA" id="ARBA00022980"/>
    </source>
</evidence>
<gene>
    <name evidence="10" type="primary">LOC105365065</name>
</gene>
<dbReference type="InterPro" id="IPR034596">
    <property type="entry name" value="Ribosomal_mL52"/>
</dbReference>
<organism evidence="9 10">
    <name type="scientific">Ceratosolen solmsi marchali</name>
    <dbReference type="NCBI Taxonomy" id="326594"/>
    <lineage>
        <taxon>Eukaryota</taxon>
        <taxon>Metazoa</taxon>
        <taxon>Ecdysozoa</taxon>
        <taxon>Arthropoda</taxon>
        <taxon>Hexapoda</taxon>
        <taxon>Insecta</taxon>
        <taxon>Pterygota</taxon>
        <taxon>Neoptera</taxon>
        <taxon>Endopterygota</taxon>
        <taxon>Hymenoptera</taxon>
        <taxon>Apocrita</taxon>
        <taxon>Proctotrupomorpha</taxon>
        <taxon>Chalcidoidea</taxon>
        <taxon>Agaonidae</taxon>
        <taxon>Agaoninae</taxon>
        <taxon>Ceratosolen</taxon>
    </lineage>
</organism>
<keyword evidence="5" id="KW-0496">Mitochondrion</keyword>
<dbReference type="Proteomes" id="UP000695007">
    <property type="component" value="Unplaced"/>
</dbReference>
<name>A0AAJ7DYU9_9HYME</name>
<accession>A0AAJ7DYU9</accession>
<dbReference type="GeneID" id="105365065"/>
<evidence type="ECO:0000256" key="1">
    <source>
        <dbReference type="ARBA" id="ARBA00004173"/>
    </source>
</evidence>
<evidence type="ECO:0000313" key="9">
    <source>
        <dbReference type="Proteomes" id="UP000695007"/>
    </source>
</evidence>
<dbReference type="GO" id="GO:0005762">
    <property type="term" value="C:mitochondrial large ribosomal subunit"/>
    <property type="evidence" value="ECO:0007669"/>
    <property type="project" value="InterPro"/>
</dbReference>
<proteinExistence type="inferred from homology"/>
<sequence length="150" mass="17487">MMHMSPSRILIMSNIGCRLSRKLHCNPIMCIDIKWREENKLPINPNSFGPLTNLPDYSFSDGRVVPYSTRQKNRIDKQRELLIKMKQMISEIDFAVVRHEQLKLKAEQEKQKIISAKLKKKNIKFLDLPPKVLNVNSVITNNESKEAKEN</sequence>
<dbReference type="RefSeq" id="XP_011501449.1">
    <property type="nucleotide sequence ID" value="XM_011503147.1"/>
</dbReference>
<comment type="subcellular location">
    <subcellularLocation>
        <location evidence="1">Mitochondrion</location>
    </subcellularLocation>
</comment>
<dbReference type="Pfam" id="PF18699">
    <property type="entry name" value="MRPL52"/>
    <property type="match status" value="1"/>
</dbReference>
<dbReference type="AlphaFoldDB" id="A0AAJ7DYU9"/>
<keyword evidence="9" id="KW-1185">Reference proteome</keyword>
<evidence type="ECO:0000256" key="3">
    <source>
        <dbReference type="ARBA" id="ARBA00022946"/>
    </source>
</evidence>
<evidence type="ECO:0000256" key="7">
    <source>
        <dbReference type="ARBA" id="ARBA00035181"/>
    </source>
</evidence>
<keyword evidence="4 10" id="KW-0689">Ribosomal protein</keyword>
<keyword evidence="6" id="KW-0687">Ribonucleoprotein</keyword>
<evidence type="ECO:0000256" key="5">
    <source>
        <dbReference type="ARBA" id="ARBA00023128"/>
    </source>
</evidence>
<evidence type="ECO:0000256" key="2">
    <source>
        <dbReference type="ARBA" id="ARBA00007232"/>
    </source>
</evidence>
<evidence type="ECO:0000256" key="8">
    <source>
        <dbReference type="ARBA" id="ARBA00035425"/>
    </source>
</evidence>
<evidence type="ECO:0000256" key="6">
    <source>
        <dbReference type="ARBA" id="ARBA00023274"/>
    </source>
</evidence>
<protein>
    <recommendedName>
        <fullName evidence="7">Large ribosomal subunit protein mL52</fullName>
    </recommendedName>
    <alternativeName>
        <fullName evidence="8">39S ribosomal protein L52, mitochondrial</fullName>
    </alternativeName>
</protein>
<dbReference type="CTD" id="122704"/>
<comment type="similarity">
    <text evidence="2">Belongs to the mitochondrion-specific ribosomal protein mL52 family.</text>
</comment>
<dbReference type="GO" id="GO:0032543">
    <property type="term" value="P:mitochondrial translation"/>
    <property type="evidence" value="ECO:0007669"/>
    <property type="project" value="InterPro"/>
</dbReference>
<reference evidence="10" key="1">
    <citation type="submission" date="2025-08" db="UniProtKB">
        <authorList>
            <consortium name="RefSeq"/>
        </authorList>
    </citation>
    <scope>IDENTIFICATION</scope>
</reference>
<dbReference type="GO" id="GO:0003735">
    <property type="term" value="F:structural constituent of ribosome"/>
    <property type="evidence" value="ECO:0007669"/>
    <property type="project" value="InterPro"/>
</dbReference>